<dbReference type="InterPro" id="IPR005758">
    <property type="entry name" value="UDP-N-AcMur_Ala_ligase_MurC"/>
</dbReference>
<comment type="pathway">
    <text evidence="2 14">Cell wall biogenesis; peptidoglycan biosynthesis.</text>
</comment>
<keyword evidence="9 14" id="KW-0133">Cell shape</keyword>
<dbReference type="EMBL" id="CP127294">
    <property type="protein sequence ID" value="WIX75029.1"/>
    <property type="molecule type" value="Genomic_DNA"/>
</dbReference>
<comment type="similarity">
    <text evidence="14">Belongs to the MurCDEF family.</text>
</comment>
<feature type="binding site" evidence="14">
    <location>
        <begin position="116"/>
        <end position="122"/>
    </location>
    <ligand>
        <name>ATP</name>
        <dbReference type="ChEBI" id="CHEBI:30616"/>
    </ligand>
</feature>
<dbReference type="GO" id="GO:0008763">
    <property type="term" value="F:UDP-N-acetylmuramate-L-alanine ligase activity"/>
    <property type="evidence" value="ECO:0007669"/>
    <property type="project" value="UniProtKB-UniRule"/>
</dbReference>
<dbReference type="AlphaFoldDB" id="A0A9Y2I808"/>
<dbReference type="Gene3D" id="3.40.50.720">
    <property type="entry name" value="NAD(P)-binding Rossmann-like Domain"/>
    <property type="match status" value="1"/>
</dbReference>
<dbReference type="InterPro" id="IPR036565">
    <property type="entry name" value="Mur-like_cat_sf"/>
</dbReference>
<dbReference type="HAMAP" id="MF_00046">
    <property type="entry name" value="MurC"/>
    <property type="match status" value="1"/>
</dbReference>
<evidence type="ECO:0000256" key="5">
    <source>
        <dbReference type="ARBA" id="ARBA00022598"/>
    </source>
</evidence>
<dbReference type="InterPro" id="IPR004101">
    <property type="entry name" value="Mur_ligase_C"/>
</dbReference>
<keyword evidence="12 14" id="KW-0961">Cell wall biogenesis/degradation</keyword>
<dbReference type="Pfam" id="PF08245">
    <property type="entry name" value="Mur_ligase_M"/>
    <property type="match status" value="1"/>
</dbReference>
<evidence type="ECO:0000256" key="2">
    <source>
        <dbReference type="ARBA" id="ARBA00004752"/>
    </source>
</evidence>
<protein>
    <recommendedName>
        <fullName evidence="3 14">UDP-N-acetylmuramate--L-alanine ligase</fullName>
        <ecNumber evidence="3 14">6.3.2.8</ecNumber>
    </recommendedName>
    <alternativeName>
        <fullName evidence="14">UDP-N-acetylmuramoyl-L-alanine synthetase</fullName>
    </alternativeName>
</protein>
<keyword evidence="19" id="KW-1185">Reference proteome</keyword>
<dbReference type="KEGG" id="acab:QRX50_26070"/>
<dbReference type="Gene3D" id="3.40.1190.10">
    <property type="entry name" value="Mur-like, catalytic domain"/>
    <property type="match status" value="1"/>
</dbReference>
<feature type="domain" description="Mur ligase N-terminal catalytic" evidence="15">
    <location>
        <begin position="11"/>
        <end position="107"/>
    </location>
</feature>
<evidence type="ECO:0000259" key="15">
    <source>
        <dbReference type="Pfam" id="PF01225"/>
    </source>
</evidence>
<dbReference type="PANTHER" id="PTHR43445">
    <property type="entry name" value="UDP-N-ACETYLMURAMATE--L-ALANINE LIGASE-RELATED"/>
    <property type="match status" value="1"/>
</dbReference>
<keyword evidence="11 14" id="KW-0131">Cell cycle</keyword>
<comment type="function">
    <text evidence="14">Cell wall formation.</text>
</comment>
<dbReference type="GO" id="GO:0071555">
    <property type="term" value="P:cell wall organization"/>
    <property type="evidence" value="ECO:0007669"/>
    <property type="project" value="UniProtKB-KW"/>
</dbReference>
<dbReference type="GO" id="GO:0005737">
    <property type="term" value="C:cytoplasm"/>
    <property type="evidence" value="ECO:0007669"/>
    <property type="project" value="UniProtKB-SubCell"/>
</dbReference>
<dbReference type="Pfam" id="PF01225">
    <property type="entry name" value="Mur_ligase"/>
    <property type="match status" value="1"/>
</dbReference>
<dbReference type="SUPFAM" id="SSF53623">
    <property type="entry name" value="MurD-like peptide ligases, catalytic domain"/>
    <property type="match status" value="1"/>
</dbReference>
<comment type="catalytic activity">
    <reaction evidence="13 14">
        <text>UDP-N-acetyl-alpha-D-muramate + L-alanine + ATP = UDP-N-acetyl-alpha-D-muramoyl-L-alanine + ADP + phosphate + H(+)</text>
        <dbReference type="Rhea" id="RHEA:23372"/>
        <dbReference type="ChEBI" id="CHEBI:15378"/>
        <dbReference type="ChEBI" id="CHEBI:30616"/>
        <dbReference type="ChEBI" id="CHEBI:43474"/>
        <dbReference type="ChEBI" id="CHEBI:57972"/>
        <dbReference type="ChEBI" id="CHEBI:70757"/>
        <dbReference type="ChEBI" id="CHEBI:83898"/>
        <dbReference type="ChEBI" id="CHEBI:456216"/>
        <dbReference type="EC" id="6.3.2.8"/>
    </reaction>
</comment>
<evidence type="ECO:0000256" key="4">
    <source>
        <dbReference type="ARBA" id="ARBA00022490"/>
    </source>
</evidence>
<dbReference type="InterPro" id="IPR050061">
    <property type="entry name" value="MurCDEF_pg_biosynth"/>
</dbReference>
<keyword evidence="4 14" id="KW-0963">Cytoplasm</keyword>
<dbReference type="InterPro" id="IPR036615">
    <property type="entry name" value="Mur_ligase_C_dom_sf"/>
</dbReference>
<dbReference type="Proteomes" id="UP001236014">
    <property type="component" value="Chromosome"/>
</dbReference>
<evidence type="ECO:0000313" key="19">
    <source>
        <dbReference type="Proteomes" id="UP001236014"/>
    </source>
</evidence>
<evidence type="ECO:0000256" key="10">
    <source>
        <dbReference type="ARBA" id="ARBA00022984"/>
    </source>
</evidence>
<feature type="domain" description="Mur ligase C-terminal" evidence="16">
    <location>
        <begin position="315"/>
        <end position="444"/>
    </location>
</feature>
<evidence type="ECO:0000259" key="17">
    <source>
        <dbReference type="Pfam" id="PF08245"/>
    </source>
</evidence>
<dbReference type="GO" id="GO:0005524">
    <property type="term" value="F:ATP binding"/>
    <property type="evidence" value="ECO:0007669"/>
    <property type="project" value="UniProtKB-UniRule"/>
</dbReference>
<dbReference type="CDD" id="cd01983">
    <property type="entry name" value="SIMIBI"/>
    <property type="match status" value="1"/>
</dbReference>
<proteinExistence type="inferred from homology"/>
<evidence type="ECO:0000256" key="8">
    <source>
        <dbReference type="ARBA" id="ARBA00022840"/>
    </source>
</evidence>
<evidence type="ECO:0000256" key="11">
    <source>
        <dbReference type="ARBA" id="ARBA00023306"/>
    </source>
</evidence>
<dbReference type="InterPro" id="IPR013221">
    <property type="entry name" value="Mur_ligase_cen"/>
</dbReference>
<keyword evidence="6 14" id="KW-0132">Cell division</keyword>
<dbReference type="NCBIfam" id="TIGR01082">
    <property type="entry name" value="murC"/>
    <property type="match status" value="1"/>
</dbReference>
<dbReference type="GO" id="GO:0008360">
    <property type="term" value="P:regulation of cell shape"/>
    <property type="evidence" value="ECO:0007669"/>
    <property type="project" value="UniProtKB-KW"/>
</dbReference>
<comment type="subcellular location">
    <subcellularLocation>
        <location evidence="1 14">Cytoplasm</location>
    </subcellularLocation>
</comment>
<dbReference type="GO" id="GO:0051301">
    <property type="term" value="P:cell division"/>
    <property type="evidence" value="ECO:0007669"/>
    <property type="project" value="UniProtKB-KW"/>
</dbReference>
<accession>A0A9Y2I808</accession>
<evidence type="ECO:0000256" key="12">
    <source>
        <dbReference type="ARBA" id="ARBA00023316"/>
    </source>
</evidence>
<evidence type="ECO:0000256" key="13">
    <source>
        <dbReference type="ARBA" id="ARBA00047833"/>
    </source>
</evidence>
<evidence type="ECO:0000313" key="18">
    <source>
        <dbReference type="EMBL" id="WIX75029.1"/>
    </source>
</evidence>
<evidence type="ECO:0000256" key="6">
    <source>
        <dbReference type="ARBA" id="ARBA00022618"/>
    </source>
</evidence>
<evidence type="ECO:0000256" key="14">
    <source>
        <dbReference type="HAMAP-Rule" id="MF_00046"/>
    </source>
</evidence>
<dbReference type="PANTHER" id="PTHR43445:SF3">
    <property type="entry name" value="UDP-N-ACETYLMURAMATE--L-ALANINE LIGASE"/>
    <property type="match status" value="1"/>
</dbReference>
<sequence length="461" mass="48780">MNELTVRDLGHVYLIGIGGVGMSGLAEILLRHGAPVSGSEVGDRPALASLEERGATVHRRHSPGHLWNADTVVYSTAIPDDHVELAEARDRGLPLLHRSEALAAVLTGRRAIAVAGTHGKTTTTAMITVALRAGGADPSYVIGGDVRTLGAGGLGSGEYFVVEADESDRSFFAYMPEVAVVTNIDSDHLDTYGDVDGLQQAFLDFCRRVRPGGFVVTNADDERCRRVAAALRAEGRTVYTYGEANGADLVVVGLSSVSTGIRYDAVLDGALVGAVHVPVVGRHLGLNSAAALLVAQRLGIPGAARGLRRFPGVRRRFELRGVARGVRVYDDYACHHTSMAASLTALRSVAQEHRLLVVCQPNRGYRVRQFLGEMAESLSRADQAVVLPVFGPGETVSAGCDGEALTAAIPLPEKDKVYARSGSVACAEVVRRVRRGDVVVTIGSPEMAMLAGRIVEALHEG</sequence>
<keyword evidence="10 14" id="KW-0573">Peptidoglycan synthesis</keyword>
<evidence type="ECO:0000256" key="1">
    <source>
        <dbReference type="ARBA" id="ARBA00004496"/>
    </source>
</evidence>
<evidence type="ECO:0000259" key="16">
    <source>
        <dbReference type="Pfam" id="PF02875"/>
    </source>
</evidence>
<keyword evidence="8 14" id="KW-0067">ATP-binding</keyword>
<reference evidence="18 19" key="1">
    <citation type="submission" date="2023-06" db="EMBL/GenBank/DDBJ databases">
        <authorList>
            <person name="Oyuntsetseg B."/>
            <person name="Kim S.B."/>
        </authorList>
    </citation>
    <scope>NUCLEOTIDE SEQUENCE [LARGE SCALE GENOMIC DNA]</scope>
    <source>
        <strain evidence="18 19">2-15</strain>
    </source>
</reference>
<organism evidence="18 19">
    <name type="scientific">Amycolatopsis carbonis</name>
    <dbReference type="NCBI Taxonomy" id="715471"/>
    <lineage>
        <taxon>Bacteria</taxon>
        <taxon>Bacillati</taxon>
        <taxon>Actinomycetota</taxon>
        <taxon>Actinomycetes</taxon>
        <taxon>Pseudonocardiales</taxon>
        <taxon>Pseudonocardiaceae</taxon>
        <taxon>Amycolatopsis</taxon>
    </lineage>
</organism>
<dbReference type="SUPFAM" id="SSF53244">
    <property type="entry name" value="MurD-like peptide ligases, peptide-binding domain"/>
    <property type="match status" value="1"/>
</dbReference>
<dbReference type="SUPFAM" id="SSF51984">
    <property type="entry name" value="MurCD N-terminal domain"/>
    <property type="match status" value="1"/>
</dbReference>
<gene>
    <name evidence="14 18" type="primary">murC</name>
    <name evidence="18" type="ORF">QRX50_26070</name>
</gene>
<dbReference type="GO" id="GO:0009252">
    <property type="term" value="P:peptidoglycan biosynthetic process"/>
    <property type="evidence" value="ECO:0007669"/>
    <property type="project" value="UniProtKB-UniRule"/>
</dbReference>
<name>A0A9Y2I808_9PSEU</name>
<dbReference type="Pfam" id="PF02875">
    <property type="entry name" value="Mur_ligase_C"/>
    <property type="match status" value="1"/>
</dbReference>
<keyword evidence="5 14" id="KW-0436">Ligase</keyword>
<evidence type="ECO:0000256" key="7">
    <source>
        <dbReference type="ARBA" id="ARBA00022741"/>
    </source>
</evidence>
<evidence type="ECO:0000256" key="9">
    <source>
        <dbReference type="ARBA" id="ARBA00022960"/>
    </source>
</evidence>
<dbReference type="RefSeq" id="WP_285965806.1">
    <property type="nucleotide sequence ID" value="NZ_CP127294.1"/>
</dbReference>
<dbReference type="EC" id="6.3.2.8" evidence="3 14"/>
<keyword evidence="7 14" id="KW-0547">Nucleotide-binding</keyword>
<feature type="domain" description="Mur ligase central" evidence="17">
    <location>
        <begin position="114"/>
        <end position="295"/>
    </location>
</feature>
<dbReference type="Gene3D" id="3.90.190.20">
    <property type="entry name" value="Mur ligase, C-terminal domain"/>
    <property type="match status" value="1"/>
</dbReference>
<evidence type="ECO:0000256" key="3">
    <source>
        <dbReference type="ARBA" id="ARBA00012211"/>
    </source>
</evidence>
<dbReference type="InterPro" id="IPR000713">
    <property type="entry name" value="Mur_ligase_N"/>
</dbReference>